<sequence>MANPLSTLGIVHTVISIAPIVAGLYSFSKYAAIVPTSSSGRIYIITLILSAVTSFGLSSTGGFNAGHAIGILAILAVVFSLIMARLGWFGRLNRYLQALSLSFTFFLLMIPGINETLSRLPPSSPIGNGPDSAPVQTVTAIWAVIFLAGICLQAWLMHRRAGSAGLSAGL</sequence>
<dbReference type="AlphaFoldDB" id="A0A1C7P3V0"/>
<accession>A0A1C7P3V0</accession>
<feature type="transmembrane region" description="Helical" evidence="1">
    <location>
        <begin position="6"/>
        <end position="28"/>
    </location>
</feature>
<feature type="transmembrane region" description="Helical" evidence="1">
    <location>
        <begin position="65"/>
        <end position="83"/>
    </location>
</feature>
<evidence type="ECO:0000313" key="3">
    <source>
        <dbReference type="Proteomes" id="UP000093111"/>
    </source>
</evidence>
<feature type="transmembrane region" description="Helical" evidence="1">
    <location>
        <begin position="95"/>
        <end position="113"/>
    </location>
</feature>
<dbReference type="RefSeq" id="WP_068952756.1">
    <property type="nucleotide sequence ID" value="NZ_LGLV01000005.1"/>
</dbReference>
<evidence type="ECO:0000256" key="1">
    <source>
        <dbReference type="SAM" id="Phobius"/>
    </source>
</evidence>
<reference evidence="2 3" key="1">
    <citation type="journal article" date="2016" name="Syst. Appl. Microbiol.">
        <title>Pararhizobium polonicum sp. nov. isolated from tumors on stone fruit rootstocks.</title>
        <authorList>
            <person name="Pulawska J."/>
            <person name="Kuzmanovic N."/>
            <person name="Willems A."/>
            <person name="Pothier J.F."/>
        </authorList>
    </citation>
    <scope>NUCLEOTIDE SEQUENCE [LARGE SCALE GENOMIC DNA]</scope>
    <source>
        <strain evidence="2 3">F5.1</strain>
    </source>
</reference>
<dbReference type="EMBL" id="LGLV01000005">
    <property type="protein sequence ID" value="OBZ95953.1"/>
    <property type="molecule type" value="Genomic_DNA"/>
</dbReference>
<keyword evidence="1" id="KW-0812">Transmembrane</keyword>
<keyword evidence="1" id="KW-0472">Membrane</keyword>
<keyword evidence="1" id="KW-1133">Transmembrane helix</keyword>
<name>A0A1C7P3V0_9HYPH</name>
<keyword evidence="3" id="KW-1185">Reference proteome</keyword>
<dbReference type="OrthoDB" id="6196651at2"/>
<feature type="transmembrane region" description="Helical" evidence="1">
    <location>
        <begin position="40"/>
        <end position="59"/>
    </location>
</feature>
<proteinExistence type="predicted"/>
<dbReference type="PATRIC" id="fig|1612624.7.peg.1268"/>
<evidence type="ECO:0000313" key="2">
    <source>
        <dbReference type="EMBL" id="OBZ95953.1"/>
    </source>
</evidence>
<dbReference type="Proteomes" id="UP000093111">
    <property type="component" value="Unassembled WGS sequence"/>
</dbReference>
<feature type="transmembrane region" description="Helical" evidence="1">
    <location>
        <begin position="133"/>
        <end position="156"/>
    </location>
</feature>
<organism evidence="2 3">
    <name type="scientific">Pararhizobium polonicum</name>
    <dbReference type="NCBI Taxonomy" id="1612624"/>
    <lineage>
        <taxon>Bacteria</taxon>
        <taxon>Pseudomonadati</taxon>
        <taxon>Pseudomonadota</taxon>
        <taxon>Alphaproteobacteria</taxon>
        <taxon>Hyphomicrobiales</taxon>
        <taxon>Rhizobiaceae</taxon>
        <taxon>Rhizobium/Agrobacterium group</taxon>
        <taxon>Pararhizobium</taxon>
    </lineage>
</organism>
<protein>
    <submittedName>
        <fullName evidence="2">Membrane protein</fullName>
    </submittedName>
</protein>
<comment type="caution">
    <text evidence="2">The sequence shown here is derived from an EMBL/GenBank/DDBJ whole genome shotgun (WGS) entry which is preliminary data.</text>
</comment>
<gene>
    <name evidence="2" type="ORF">ADU59_06055</name>
</gene>